<reference evidence="1 2" key="1">
    <citation type="submission" date="2024-05" db="EMBL/GenBank/DDBJ databases">
        <title>Sinomonas sp. nov., isolated from a waste landfill.</title>
        <authorList>
            <person name="Zhao Y."/>
        </authorList>
    </citation>
    <scope>NUCLEOTIDE SEQUENCE [LARGE SCALE GENOMIC DNA]</scope>
    <source>
        <strain evidence="1 2">CCTCC AB2014300</strain>
    </source>
</reference>
<dbReference type="Proteomes" id="UP001422074">
    <property type="component" value="Unassembled WGS sequence"/>
</dbReference>
<gene>
    <name evidence="1" type="ORF">ABCQ75_03000</name>
</gene>
<accession>A0ABU9WXC6</accession>
<dbReference type="PANTHER" id="PTHR30528">
    <property type="entry name" value="CYTOPLASMIC PROTEIN"/>
    <property type="match status" value="1"/>
</dbReference>
<proteinExistence type="predicted"/>
<protein>
    <submittedName>
        <fullName evidence="1">Crosslink repair DNA glycosylase YcaQ family protein</fullName>
    </submittedName>
</protein>
<dbReference type="InterPro" id="IPR009351">
    <property type="entry name" value="AlkZ-like"/>
</dbReference>
<keyword evidence="2" id="KW-1185">Reference proteome</keyword>
<sequence length="414" mass="46021">MKRMALERARRMALAAQQLHRPRPAGPVSARSLASTFARLQLAQIDSVNVLVRSHYLPFFSRLGPYDTVLLDRLASRSPRRMVEYWAHEASFVRPEHFPALRVWQKRAWVGAGGLEPGLREDIAARIMAELARGQALTAAQLTQRLGHTEQPAGEAWGWNWNAVKRVLEDLFEAGTVSSASRTPQFERRYALAGTVLPPSVAHDQEPDRDEAVLALTRAAAQAHGVGTVRCLADYFRLPQKATARAVERLVASGELEEAEVPGWDRRVLVHAAAKTPRAASGRALLSPFDSLVFERRRLERLFGFHYRLEIYTPAARRQHGYYVLPFLLRDTMAARVDLKSDRSRGALLVLAAHGEPDAPGDTAVELAEELRLLAQWLGHDDVRVTDRGSLAPALARALGQRNLHAAPRVSPVD</sequence>
<dbReference type="PANTHER" id="PTHR30528:SF0">
    <property type="entry name" value="CYTOPLASMIC PROTEIN"/>
    <property type="match status" value="1"/>
</dbReference>
<organism evidence="1 2">
    <name type="scientific">Sinomonas halotolerans</name>
    <dbReference type="NCBI Taxonomy" id="1644133"/>
    <lineage>
        <taxon>Bacteria</taxon>
        <taxon>Bacillati</taxon>
        <taxon>Actinomycetota</taxon>
        <taxon>Actinomycetes</taxon>
        <taxon>Micrococcales</taxon>
        <taxon>Micrococcaceae</taxon>
        <taxon>Sinomonas</taxon>
    </lineage>
</organism>
<evidence type="ECO:0000313" key="2">
    <source>
        <dbReference type="Proteomes" id="UP001422074"/>
    </source>
</evidence>
<name>A0ABU9WXC6_9MICC</name>
<dbReference type="EMBL" id="JBDFRB010000002">
    <property type="protein sequence ID" value="MEN2743507.1"/>
    <property type="molecule type" value="Genomic_DNA"/>
</dbReference>
<dbReference type="Pfam" id="PF06224">
    <property type="entry name" value="AlkZ-like"/>
    <property type="match status" value="1"/>
</dbReference>
<evidence type="ECO:0000313" key="1">
    <source>
        <dbReference type="EMBL" id="MEN2743507.1"/>
    </source>
</evidence>
<comment type="caution">
    <text evidence="1">The sequence shown here is derived from an EMBL/GenBank/DDBJ whole genome shotgun (WGS) entry which is preliminary data.</text>
</comment>
<dbReference type="RefSeq" id="WP_345883034.1">
    <property type="nucleotide sequence ID" value="NZ_JBDFRB010000002.1"/>
</dbReference>